<sequence length="1770" mass="198620">MPVLEAVQTFAGITNENEFYSHHYLAEVFKGDIKDRLEAWDAQEAQHPSDAPDHEQHRAPQKRLQAWAQRWFALRGQVQRGKDEHERWQAFMQIQAGLLQALGYAPPPRTLTLHELAPGLPLPVWHLQGQRLAIIPAYQPSREDDDLLDHQLTAFHYGTEPLPPQVKGETWADLLSDAVFGADQPPRYVLLLGLDEWLLLDRYKWPNNRALRFAWADILDRKDADTLKACAALLHQDSLAPGEGNSLLESLDENAHKHAFGVSEDLKYALREAIELLGNEAARQLDEQASGSKKSVYSGQYKLDAGELSLECLRMVYRLLFMFYIEARPELGYVPINKSEVYLKGYSLESLRDLELQPLPTQQAREGKYFDLTLRRLFKLVAHGCGMGGEQASLRNADQVALQGAKDTFALAPLDSRLFDDASMPLLGKVQFPNAVWQRVIKLLSLSKGQGRGKRSGRVSYQLLSINQLGAVYEALLSYRGFFADEDLYEVKPAPKKGRAASEDDEGDGDSDGGDDDSASTGRSARASDSDADMLENAWFVPRSRIDDYKDDEKVYDVEDGRRKLRMHPKGSFIYRLAGRDRQKSASYYTPQVLTQCLVKYALKELLDEKNGRVKKADDILTLTVCEPAMGSAAFLNEAVNQLAEAYLERKQAELKTRIPHDQYPQELQKVRMYLADRNVFGVDLNPVAVELAEVSIWLNAIYGEQDDNGQPLPARVPWFGYQLFAGNSLIGARHQVYNAAALKKGAKPAWFDAPPRRATADAPRRPDEIWHFLLPDPGMGDYTDKVAKSLYPEDFARLKAWRKALTAPLGDYEVARLQQLSQQVEALWEQHTAALARDRARTEDAISVWPHELHAKSASSPYESSASSYQNGSDDRFIRVSRAQKEAIRQQGLLNEDGDLATPFRRLKLVMDYWCALWFWPITRSADLPSREQWWMEVGAILEGNVVEMETQRGLDLMPTAPDAPQVLVPEVQPAFEGFETQLPLSQPTGGANPPNLHDKFGQLRISKLRQHFARVAVVEDIAEQRRFMHWELCFADVLLGTGPGAAGRAGGGFDLILGNPPWLKVEWNEAGILGERNPVFAVRKISASDLAKLRAEAFAQFPGLQADWLQELEEAEGTQAFLNAVQNYPLLKGVQTNLYKCFMPLAWGLSSAHGVAGLLTPEGAYDDPRGGDLREALYQRLVAHFQFQNEFKLFPIGNRNKFGINIYGPVKPAPGFDLISNLYSPNTIEACYRHDGGGLPDGIKNADDQWNTSGHRDRIVRVDEAALATFAQLYDEPGTPARRARLPALHAGALSSVLAKLAAYPRRLADLGKGYVSTEMWHETMQQKDGTITRRPSTDPGFAATPHDWVLSGPHFSVANPFHQTPMRVCNTHRAYEKPDLETLPDDYLPRTNYRPMPDRAEYLRRTPRVSWREEVMVRLHWAEMTPEEADRSGEFGEWPRTINRPVTDYFRLVNREMIGPSSERTLITTLVPPGAAQVHTVLASAFQSSQELVSFLAMTQSIVADFRVKSTGAGHANISLMGQLPTIGPSVRTQVAAGLRARALALNCLTTHYAPLWEQVYELDFADQCWSQPGNPRLPHGFWPALTSTWTRDCALRSDYARRMALVEIDVLVAQALGLTLDELLLIYRVQFPVMQGYERDTWYDATGRIVFTNSKGLVGVGLPRKGSRTTPRTRITTPDGKVREGNFGWDDLWTYASADAGDSEETQKRGGTPKVPDGTTITQWLMDDTLPGGPREVQRTYTAPFARASREDDYRLAWAFFEGSVT</sequence>
<organism evidence="6 7">
    <name type="scientific">Melaminivora suipulveris</name>
    <dbReference type="NCBI Taxonomy" id="2109913"/>
    <lineage>
        <taxon>Bacteria</taxon>
        <taxon>Pseudomonadati</taxon>
        <taxon>Pseudomonadota</taxon>
        <taxon>Betaproteobacteria</taxon>
        <taxon>Burkholderiales</taxon>
        <taxon>Comamonadaceae</taxon>
        <taxon>Melaminivora</taxon>
    </lineage>
</organism>
<dbReference type="PROSITE" id="PS00092">
    <property type="entry name" value="N6_MTASE"/>
    <property type="match status" value="1"/>
</dbReference>
<keyword evidence="7" id="KW-1185">Reference proteome</keyword>
<dbReference type="REBASE" id="247937">
    <property type="entry name" value="MspSC29ORF10655P"/>
</dbReference>
<keyword evidence="2 6" id="KW-0489">Methyltransferase</keyword>
<dbReference type="InterPro" id="IPR002052">
    <property type="entry name" value="DNA_methylase_N6_adenine_CS"/>
</dbReference>
<gene>
    <name evidence="6" type="ORF">C6568_10655</name>
</gene>
<dbReference type="GO" id="GO:0009007">
    <property type="term" value="F:site-specific DNA-methyltransferase (adenine-specific) activity"/>
    <property type="evidence" value="ECO:0007669"/>
    <property type="project" value="UniProtKB-EC"/>
</dbReference>
<accession>A0A2R3QD15</accession>
<evidence type="ECO:0000256" key="2">
    <source>
        <dbReference type="ARBA" id="ARBA00022603"/>
    </source>
</evidence>
<dbReference type="RefSeq" id="WP_106684096.1">
    <property type="nucleotide sequence ID" value="NZ_CP027667.1"/>
</dbReference>
<dbReference type="Proteomes" id="UP000237925">
    <property type="component" value="Chromosome"/>
</dbReference>
<evidence type="ECO:0000256" key="3">
    <source>
        <dbReference type="ARBA" id="ARBA00022679"/>
    </source>
</evidence>
<feature type="region of interest" description="Disordered" evidence="5">
    <location>
        <begin position="494"/>
        <end position="529"/>
    </location>
</feature>
<proteinExistence type="predicted"/>
<dbReference type="InterPro" id="IPR029063">
    <property type="entry name" value="SAM-dependent_MTases_sf"/>
</dbReference>
<evidence type="ECO:0000256" key="4">
    <source>
        <dbReference type="ARBA" id="ARBA00047942"/>
    </source>
</evidence>
<dbReference type="SUPFAM" id="SSF53335">
    <property type="entry name" value="S-adenosyl-L-methionine-dependent methyltransferases"/>
    <property type="match status" value="1"/>
</dbReference>
<reference evidence="6 7" key="1">
    <citation type="submission" date="2018-03" db="EMBL/GenBank/DDBJ databases">
        <title>Genome sequencing of Melaminivora sp.</title>
        <authorList>
            <person name="Kim S.-J."/>
            <person name="Heo J."/>
            <person name="Ahn J.-H."/>
            <person name="Kwon S.-W."/>
        </authorList>
    </citation>
    <scope>NUCLEOTIDE SEQUENCE [LARGE SCALE GENOMIC DNA]</scope>
    <source>
        <strain evidence="6 7">SC2-9</strain>
    </source>
</reference>
<dbReference type="EC" id="2.1.1.72" evidence="1"/>
<feature type="compositionally biased region" description="Acidic residues" evidence="5">
    <location>
        <begin position="503"/>
        <end position="518"/>
    </location>
</feature>
<evidence type="ECO:0000313" key="7">
    <source>
        <dbReference type="Proteomes" id="UP000237925"/>
    </source>
</evidence>
<dbReference type="KEGG" id="mela:C6568_10655"/>
<dbReference type="PANTHER" id="PTHR33841:SF1">
    <property type="entry name" value="DNA METHYLTRANSFERASE A"/>
    <property type="match status" value="1"/>
</dbReference>
<dbReference type="InterPro" id="IPR050953">
    <property type="entry name" value="N4_N6_ade-DNA_methylase"/>
</dbReference>
<evidence type="ECO:0000313" key="6">
    <source>
        <dbReference type="EMBL" id="AVO49666.1"/>
    </source>
</evidence>
<dbReference type="PANTHER" id="PTHR33841">
    <property type="entry name" value="DNA METHYLTRANSFERASE YEEA-RELATED"/>
    <property type="match status" value="1"/>
</dbReference>
<dbReference type="GO" id="GO:0003676">
    <property type="term" value="F:nucleic acid binding"/>
    <property type="evidence" value="ECO:0007669"/>
    <property type="project" value="InterPro"/>
</dbReference>
<comment type="catalytic activity">
    <reaction evidence="4">
        <text>a 2'-deoxyadenosine in DNA + S-adenosyl-L-methionine = an N(6)-methyl-2'-deoxyadenosine in DNA + S-adenosyl-L-homocysteine + H(+)</text>
        <dbReference type="Rhea" id="RHEA:15197"/>
        <dbReference type="Rhea" id="RHEA-COMP:12418"/>
        <dbReference type="Rhea" id="RHEA-COMP:12419"/>
        <dbReference type="ChEBI" id="CHEBI:15378"/>
        <dbReference type="ChEBI" id="CHEBI:57856"/>
        <dbReference type="ChEBI" id="CHEBI:59789"/>
        <dbReference type="ChEBI" id="CHEBI:90615"/>
        <dbReference type="ChEBI" id="CHEBI:90616"/>
        <dbReference type="EC" id="2.1.1.72"/>
    </reaction>
</comment>
<dbReference type="OrthoDB" id="9784823at2"/>
<dbReference type="EMBL" id="CP027667">
    <property type="protein sequence ID" value="AVO49666.1"/>
    <property type="molecule type" value="Genomic_DNA"/>
</dbReference>
<name>A0A2R3QD15_9BURK</name>
<keyword evidence="3" id="KW-0808">Transferase</keyword>
<evidence type="ECO:0000256" key="1">
    <source>
        <dbReference type="ARBA" id="ARBA00011900"/>
    </source>
</evidence>
<evidence type="ECO:0000256" key="5">
    <source>
        <dbReference type="SAM" id="MobiDB-lite"/>
    </source>
</evidence>
<dbReference type="GO" id="GO:0032259">
    <property type="term" value="P:methylation"/>
    <property type="evidence" value="ECO:0007669"/>
    <property type="project" value="UniProtKB-KW"/>
</dbReference>
<protein>
    <recommendedName>
        <fullName evidence="1">site-specific DNA-methyltransferase (adenine-specific)</fullName>
        <ecNumber evidence="1">2.1.1.72</ecNumber>
    </recommendedName>
</protein>
<dbReference type="Gene3D" id="3.40.50.150">
    <property type="entry name" value="Vaccinia Virus protein VP39"/>
    <property type="match status" value="2"/>
</dbReference>